<evidence type="ECO:0008006" key="4">
    <source>
        <dbReference type="Google" id="ProtNLM"/>
    </source>
</evidence>
<dbReference type="EMBL" id="KN847317">
    <property type="protein sequence ID" value="KIW60655.1"/>
    <property type="molecule type" value="Genomic_DNA"/>
</dbReference>
<organism evidence="2 3">
    <name type="scientific">Exophiala xenobiotica</name>
    <dbReference type="NCBI Taxonomy" id="348802"/>
    <lineage>
        <taxon>Eukaryota</taxon>
        <taxon>Fungi</taxon>
        <taxon>Dikarya</taxon>
        <taxon>Ascomycota</taxon>
        <taxon>Pezizomycotina</taxon>
        <taxon>Eurotiomycetes</taxon>
        <taxon>Chaetothyriomycetidae</taxon>
        <taxon>Chaetothyriales</taxon>
        <taxon>Herpotrichiellaceae</taxon>
        <taxon>Exophiala</taxon>
    </lineage>
</organism>
<feature type="region of interest" description="Disordered" evidence="1">
    <location>
        <begin position="1"/>
        <end position="22"/>
    </location>
</feature>
<name>A0A0D2F137_9EURO</name>
<evidence type="ECO:0000313" key="3">
    <source>
        <dbReference type="Proteomes" id="UP000054342"/>
    </source>
</evidence>
<dbReference type="HOGENOM" id="CLU_2722242_0_0_1"/>
<dbReference type="OrthoDB" id="1669814at2759"/>
<evidence type="ECO:0000256" key="1">
    <source>
        <dbReference type="SAM" id="MobiDB-lite"/>
    </source>
</evidence>
<dbReference type="Proteomes" id="UP000054342">
    <property type="component" value="Unassembled WGS sequence"/>
</dbReference>
<keyword evidence="3" id="KW-1185">Reference proteome</keyword>
<proteinExistence type="predicted"/>
<reference evidence="2 3" key="1">
    <citation type="submission" date="2015-01" db="EMBL/GenBank/DDBJ databases">
        <title>The Genome Sequence of Exophiala xenobiotica CBS118157.</title>
        <authorList>
            <consortium name="The Broad Institute Genomics Platform"/>
            <person name="Cuomo C."/>
            <person name="de Hoog S."/>
            <person name="Gorbushina A."/>
            <person name="Stielow B."/>
            <person name="Teixiera M."/>
            <person name="Abouelleil A."/>
            <person name="Chapman S.B."/>
            <person name="Priest M."/>
            <person name="Young S.K."/>
            <person name="Wortman J."/>
            <person name="Nusbaum C."/>
            <person name="Birren B."/>
        </authorList>
    </citation>
    <scope>NUCLEOTIDE SEQUENCE [LARGE SCALE GENOMIC DNA]</scope>
    <source>
        <strain evidence="2 3">CBS 118157</strain>
    </source>
</reference>
<sequence>MIATDTSPDAATHGQPVPPKGLTARDLFALDRRTIIVTGATGGMAIQVVSAILQCGADVIAVNREMVPSTLR</sequence>
<dbReference type="InterPro" id="IPR036291">
    <property type="entry name" value="NAD(P)-bd_dom_sf"/>
</dbReference>
<dbReference type="GeneID" id="25322763"/>
<evidence type="ECO:0000313" key="2">
    <source>
        <dbReference type="EMBL" id="KIW60655.1"/>
    </source>
</evidence>
<protein>
    <recommendedName>
        <fullName evidence="4">Ketoreductase (KR) domain-containing protein</fullName>
    </recommendedName>
</protein>
<accession>A0A0D2F137</accession>
<dbReference type="AlphaFoldDB" id="A0A0D2F137"/>
<gene>
    <name evidence="2" type="ORF">PV05_00855</name>
</gene>
<dbReference type="RefSeq" id="XP_013321239.1">
    <property type="nucleotide sequence ID" value="XM_013465785.1"/>
</dbReference>
<dbReference type="SUPFAM" id="SSF51735">
    <property type="entry name" value="NAD(P)-binding Rossmann-fold domains"/>
    <property type="match status" value="1"/>
</dbReference>
<dbReference type="Gene3D" id="3.40.50.720">
    <property type="entry name" value="NAD(P)-binding Rossmann-like Domain"/>
    <property type="match status" value="1"/>
</dbReference>